<comment type="caution">
    <text evidence="1">The sequence shown here is derived from an EMBL/GenBank/DDBJ whole genome shotgun (WGS) entry which is preliminary data.</text>
</comment>
<reference evidence="1 2" key="1">
    <citation type="submission" date="2024-02" db="EMBL/GenBank/DDBJ databases">
        <authorList>
            <person name="Chen Y."/>
            <person name="Shah S."/>
            <person name="Dougan E. K."/>
            <person name="Thang M."/>
            <person name="Chan C."/>
        </authorList>
    </citation>
    <scope>NUCLEOTIDE SEQUENCE [LARGE SCALE GENOMIC DNA]</scope>
</reference>
<gene>
    <name evidence="1" type="ORF">SCF082_LOCUS51553</name>
</gene>
<evidence type="ECO:0000313" key="1">
    <source>
        <dbReference type="EMBL" id="CAK9111018.1"/>
    </source>
</evidence>
<proteinExistence type="predicted"/>
<sequence length="261" mass="29207">MVGDGLLDTMTGESAGVTTGLEHDVTMAAGKKQIGHFAARFGRTLSVDTDADTKIHSRVTSAASSPKCSTVTSEEASHALESPTSNCWSEASELEDWTKEKALELQQKLLESFTSPSFQLTLHELGRKYRASKGTDRRARAGFKQLVRKAQFEVIPEYGFPCSEEGVEQMIQAYERYKTDADIFVNSTIIKEVLFGESQYPEIVEEDDYERFAATTSESKPQTKTVILELLQTLLLRFGDPFIQAFRDIGRFLISTSMYKR</sequence>
<organism evidence="1 2">
    <name type="scientific">Durusdinium trenchii</name>
    <dbReference type="NCBI Taxonomy" id="1381693"/>
    <lineage>
        <taxon>Eukaryota</taxon>
        <taxon>Sar</taxon>
        <taxon>Alveolata</taxon>
        <taxon>Dinophyceae</taxon>
        <taxon>Suessiales</taxon>
        <taxon>Symbiodiniaceae</taxon>
        <taxon>Durusdinium</taxon>
    </lineage>
</organism>
<dbReference type="EMBL" id="CAXAMM010043629">
    <property type="protein sequence ID" value="CAK9111018.1"/>
    <property type="molecule type" value="Genomic_DNA"/>
</dbReference>
<accession>A0ABP0SFB8</accession>
<name>A0ABP0SFB8_9DINO</name>
<dbReference type="Proteomes" id="UP001642464">
    <property type="component" value="Unassembled WGS sequence"/>
</dbReference>
<protein>
    <submittedName>
        <fullName evidence="1">Uncharacterized protein</fullName>
    </submittedName>
</protein>
<keyword evidence="2" id="KW-1185">Reference proteome</keyword>
<evidence type="ECO:0000313" key="2">
    <source>
        <dbReference type="Proteomes" id="UP001642464"/>
    </source>
</evidence>